<dbReference type="Proteomes" id="UP000284219">
    <property type="component" value="Unassembled WGS sequence"/>
</dbReference>
<accession>A0A419SH60</accession>
<evidence type="ECO:0000313" key="2">
    <source>
        <dbReference type="EMBL" id="RKD23118.1"/>
    </source>
</evidence>
<proteinExistence type="predicted"/>
<comment type="caution">
    <text evidence="2">The sequence shown here is derived from an EMBL/GenBank/DDBJ whole genome shotgun (WGS) entry which is preliminary data.</text>
</comment>
<dbReference type="OrthoDB" id="2604839at2"/>
<evidence type="ECO:0000313" key="3">
    <source>
        <dbReference type="Proteomes" id="UP000284219"/>
    </source>
</evidence>
<feature type="region of interest" description="Disordered" evidence="1">
    <location>
        <begin position="58"/>
        <end position="97"/>
    </location>
</feature>
<reference evidence="2 3" key="1">
    <citation type="submission" date="2016-08" db="EMBL/GenBank/DDBJ databases">
        <title>Novel Firmicute Genomes.</title>
        <authorList>
            <person name="Poppleton D.I."/>
            <person name="Gribaldo S."/>
        </authorList>
    </citation>
    <scope>NUCLEOTIDE SEQUENCE [LARGE SCALE GENOMIC DNA]</scope>
    <source>
        <strain evidence="2 3">RAOx-1</strain>
    </source>
</reference>
<name>A0A419SH60_9BACL</name>
<dbReference type="RefSeq" id="WP_120190608.1">
    <property type="nucleotide sequence ID" value="NZ_MCHY01000009.1"/>
</dbReference>
<dbReference type="EMBL" id="MCHY01000009">
    <property type="protein sequence ID" value="RKD23118.1"/>
    <property type="molecule type" value="Genomic_DNA"/>
</dbReference>
<organism evidence="2 3">
    <name type="scientific">Ammoniphilus oxalaticus</name>
    <dbReference type="NCBI Taxonomy" id="66863"/>
    <lineage>
        <taxon>Bacteria</taxon>
        <taxon>Bacillati</taxon>
        <taxon>Bacillota</taxon>
        <taxon>Bacilli</taxon>
        <taxon>Bacillales</taxon>
        <taxon>Paenibacillaceae</taxon>
        <taxon>Aneurinibacillus group</taxon>
        <taxon>Ammoniphilus</taxon>
    </lineage>
</organism>
<keyword evidence="3" id="KW-1185">Reference proteome</keyword>
<sequence length="160" mass="17744">MKKWMWVSLIAVAVLIGVGFAGYNYALNLAAEKLSQELSSNEELLKEIEDLAVLTPVPVQDGDTMPETITENDAEVDTTQVGESEEPVLDQTKQENKVQFENKQEAVKFTMSRFSASEIAKLSKMNASDLTPEEKKELKSLAFSKFSPAEIEAVRQAVTQ</sequence>
<gene>
    <name evidence="2" type="ORF">BEP19_12920</name>
</gene>
<evidence type="ECO:0000256" key="1">
    <source>
        <dbReference type="SAM" id="MobiDB-lite"/>
    </source>
</evidence>
<dbReference type="AlphaFoldDB" id="A0A419SH60"/>
<protein>
    <submittedName>
        <fullName evidence="2">Uncharacterized protein</fullName>
    </submittedName>
</protein>